<feature type="compositionally biased region" description="Pro residues" evidence="1">
    <location>
        <begin position="538"/>
        <end position="548"/>
    </location>
</feature>
<gene>
    <name evidence="3" type="ORF">QBC42DRAFT_299458</name>
</gene>
<dbReference type="Proteomes" id="UP001321749">
    <property type="component" value="Unassembled WGS sequence"/>
</dbReference>
<sequence>MLIAPPASPPSPTPTPTLASVHGLLQLQPRQTGIYGGYTYGGYAGSDCYNYDIGKAQKCVNIITRCYEGGNLNAVATNPSAATSCFCTYGVSYLDCFFKNVATGTCASYYLGGMDWNEFQMSYYTDLCGSIPASVMAKMKAPTSVSLALQTVNVVTVDGKPQNPDYDGRPNYDGTGALLSGNCAETDFTLVDAGSTMFYAGFVGCIKDKPECCPWPVSTQADGAIAAAQTEEAGSGNAEKLRRLGADYPQPANQKLLEMASCASDYYSISGACCPAGYWPFTREVGGQTPCWKSMTRMATPPKLTVAKDGETKTEKATSAVVNIIWAMSYPVANQGGGGGLSTAAKAGIGAGAGIAAILIIGLAVGLVMYRRKNKNKKLQEAQAGPQPPVEQIVTQDQQQQTQQQQQQQHHQSLPPYQQKDHYYPQTVTQYYPVSETAGGPGPYPQYDQQTVSSTQPSTLYQPSNNNNNNNNNGSVISELTSSTGLNQPGPGPGPGPAGYYNHNFHSNSQTPPHSHPIAEAPDDEAAQQQQYGYIPGSLPPPPLPPPGSGVLYSPPQPAAAQAPEGVGPGYYYQQDGYDVGNNNDVQGPAGPGYQTYQTYPNYPGGASEMSAGREPH</sequence>
<evidence type="ECO:0000313" key="4">
    <source>
        <dbReference type="Proteomes" id="UP001321749"/>
    </source>
</evidence>
<keyword evidence="2" id="KW-0812">Transmembrane</keyword>
<reference evidence="3" key="2">
    <citation type="submission" date="2023-06" db="EMBL/GenBank/DDBJ databases">
        <authorList>
            <consortium name="Lawrence Berkeley National Laboratory"/>
            <person name="Mondo S.J."/>
            <person name="Hensen N."/>
            <person name="Bonometti L."/>
            <person name="Westerberg I."/>
            <person name="Brannstrom I.O."/>
            <person name="Guillou S."/>
            <person name="Cros-Aarteil S."/>
            <person name="Calhoun S."/>
            <person name="Haridas S."/>
            <person name="Kuo A."/>
            <person name="Pangilinan J."/>
            <person name="Riley R."/>
            <person name="Labutti K."/>
            <person name="Andreopoulos B."/>
            <person name="Lipzen A."/>
            <person name="Chen C."/>
            <person name="Yanf M."/>
            <person name="Daum C."/>
            <person name="Ng V."/>
            <person name="Clum A."/>
            <person name="Steindorff A."/>
            <person name="Ohm R."/>
            <person name="Martin F."/>
            <person name="Silar P."/>
            <person name="Natvig D."/>
            <person name="Lalanne C."/>
            <person name="Gautier V."/>
            <person name="Ament-Velasquez S.L."/>
            <person name="Kruys A."/>
            <person name="Hutchinson M.I."/>
            <person name="Powell A.J."/>
            <person name="Barry K."/>
            <person name="Miller A.N."/>
            <person name="Grigoriev I.V."/>
            <person name="Debuchy R."/>
            <person name="Gladieux P."/>
            <person name="Thoren M.H."/>
            <person name="Johannesson H."/>
        </authorList>
    </citation>
    <scope>NUCLEOTIDE SEQUENCE</scope>
    <source>
        <strain evidence="3">PSN324</strain>
    </source>
</reference>
<keyword evidence="2" id="KW-0472">Membrane</keyword>
<evidence type="ECO:0000313" key="3">
    <source>
        <dbReference type="EMBL" id="KAK4459393.1"/>
    </source>
</evidence>
<feature type="compositionally biased region" description="Low complexity" evidence="1">
    <location>
        <begin position="395"/>
        <end position="412"/>
    </location>
</feature>
<evidence type="ECO:0000256" key="1">
    <source>
        <dbReference type="SAM" id="MobiDB-lite"/>
    </source>
</evidence>
<protein>
    <submittedName>
        <fullName evidence="3">Uncharacterized protein</fullName>
    </submittedName>
</protein>
<dbReference type="AlphaFoldDB" id="A0AAV9HFE6"/>
<organism evidence="3 4">
    <name type="scientific">Cladorrhinum samala</name>
    <dbReference type="NCBI Taxonomy" id="585594"/>
    <lineage>
        <taxon>Eukaryota</taxon>
        <taxon>Fungi</taxon>
        <taxon>Dikarya</taxon>
        <taxon>Ascomycota</taxon>
        <taxon>Pezizomycotina</taxon>
        <taxon>Sordariomycetes</taxon>
        <taxon>Sordariomycetidae</taxon>
        <taxon>Sordariales</taxon>
        <taxon>Podosporaceae</taxon>
        <taxon>Cladorrhinum</taxon>
    </lineage>
</organism>
<feature type="compositionally biased region" description="Polar residues" evidence="1">
    <location>
        <begin position="447"/>
        <end position="464"/>
    </location>
</feature>
<keyword evidence="2" id="KW-1133">Transmembrane helix</keyword>
<comment type="caution">
    <text evidence="3">The sequence shown here is derived from an EMBL/GenBank/DDBJ whole genome shotgun (WGS) entry which is preliminary data.</text>
</comment>
<accession>A0AAV9HFE6</accession>
<reference evidence="3" key="1">
    <citation type="journal article" date="2023" name="Mol. Phylogenet. Evol.">
        <title>Genome-scale phylogeny and comparative genomics of the fungal order Sordariales.</title>
        <authorList>
            <person name="Hensen N."/>
            <person name="Bonometti L."/>
            <person name="Westerberg I."/>
            <person name="Brannstrom I.O."/>
            <person name="Guillou S."/>
            <person name="Cros-Aarteil S."/>
            <person name="Calhoun S."/>
            <person name="Haridas S."/>
            <person name="Kuo A."/>
            <person name="Mondo S."/>
            <person name="Pangilinan J."/>
            <person name="Riley R."/>
            <person name="LaButti K."/>
            <person name="Andreopoulos B."/>
            <person name="Lipzen A."/>
            <person name="Chen C."/>
            <person name="Yan M."/>
            <person name="Daum C."/>
            <person name="Ng V."/>
            <person name="Clum A."/>
            <person name="Steindorff A."/>
            <person name="Ohm R.A."/>
            <person name="Martin F."/>
            <person name="Silar P."/>
            <person name="Natvig D.O."/>
            <person name="Lalanne C."/>
            <person name="Gautier V."/>
            <person name="Ament-Velasquez S.L."/>
            <person name="Kruys A."/>
            <person name="Hutchinson M.I."/>
            <person name="Powell A.J."/>
            <person name="Barry K."/>
            <person name="Miller A.N."/>
            <person name="Grigoriev I.V."/>
            <person name="Debuchy R."/>
            <person name="Gladieux P."/>
            <person name="Hiltunen Thoren M."/>
            <person name="Johannesson H."/>
        </authorList>
    </citation>
    <scope>NUCLEOTIDE SEQUENCE</scope>
    <source>
        <strain evidence="3">PSN324</strain>
    </source>
</reference>
<feature type="region of interest" description="Disordered" evidence="1">
    <location>
        <begin position="379"/>
        <end position="419"/>
    </location>
</feature>
<keyword evidence="4" id="KW-1185">Reference proteome</keyword>
<evidence type="ECO:0000256" key="2">
    <source>
        <dbReference type="SAM" id="Phobius"/>
    </source>
</evidence>
<dbReference type="EMBL" id="MU865038">
    <property type="protein sequence ID" value="KAK4459393.1"/>
    <property type="molecule type" value="Genomic_DNA"/>
</dbReference>
<feature type="compositionally biased region" description="Polar residues" evidence="1">
    <location>
        <begin position="504"/>
        <end position="513"/>
    </location>
</feature>
<name>A0AAV9HFE6_9PEZI</name>
<proteinExistence type="predicted"/>
<feature type="transmembrane region" description="Helical" evidence="2">
    <location>
        <begin position="349"/>
        <end position="370"/>
    </location>
</feature>
<feature type="compositionally biased region" description="Polar residues" evidence="1">
    <location>
        <begin position="474"/>
        <end position="487"/>
    </location>
</feature>
<feature type="compositionally biased region" description="Low complexity" evidence="1">
    <location>
        <begin position="549"/>
        <end position="581"/>
    </location>
</feature>
<feature type="region of interest" description="Disordered" evidence="1">
    <location>
        <begin position="433"/>
        <end position="617"/>
    </location>
</feature>